<evidence type="ECO:0000313" key="1">
    <source>
        <dbReference type="EMBL" id="CAG2067040.1"/>
    </source>
</evidence>
<protein>
    <submittedName>
        <fullName evidence="1">Uncharacterized protein</fullName>
    </submittedName>
</protein>
<gene>
    <name evidence="1" type="ORF">TPAB3V08_LOCUS13983</name>
</gene>
<dbReference type="EMBL" id="CAJPIN010062512">
    <property type="protein sequence ID" value="CAG2067040.1"/>
    <property type="molecule type" value="Genomic_DNA"/>
</dbReference>
<reference evidence="1" key="1">
    <citation type="submission" date="2021-03" db="EMBL/GenBank/DDBJ databases">
        <authorList>
            <person name="Tran Van P."/>
        </authorList>
    </citation>
    <scope>NUCLEOTIDE SEQUENCE</scope>
</reference>
<name>A0ABN7PGZ2_TIMPD</name>
<keyword evidence="2" id="KW-1185">Reference proteome</keyword>
<organism evidence="1 2">
    <name type="scientific">Timema podura</name>
    <name type="common">Walking stick</name>
    <dbReference type="NCBI Taxonomy" id="61482"/>
    <lineage>
        <taxon>Eukaryota</taxon>
        <taxon>Metazoa</taxon>
        <taxon>Ecdysozoa</taxon>
        <taxon>Arthropoda</taxon>
        <taxon>Hexapoda</taxon>
        <taxon>Insecta</taxon>
        <taxon>Pterygota</taxon>
        <taxon>Neoptera</taxon>
        <taxon>Polyneoptera</taxon>
        <taxon>Phasmatodea</taxon>
        <taxon>Timematodea</taxon>
        <taxon>Timematoidea</taxon>
        <taxon>Timematidae</taxon>
        <taxon>Timema</taxon>
    </lineage>
</organism>
<accession>A0ABN7PGZ2</accession>
<dbReference type="Proteomes" id="UP001153148">
    <property type="component" value="Unassembled WGS sequence"/>
</dbReference>
<sequence length="35" mass="4439">MENSFHWQTFWEILMMIPIRTQLGNQRRMNSEERK</sequence>
<evidence type="ECO:0000313" key="2">
    <source>
        <dbReference type="Proteomes" id="UP001153148"/>
    </source>
</evidence>
<proteinExistence type="predicted"/>
<comment type="caution">
    <text evidence="1">The sequence shown here is derived from an EMBL/GenBank/DDBJ whole genome shotgun (WGS) entry which is preliminary data.</text>
</comment>